<dbReference type="GO" id="GO:0004252">
    <property type="term" value="F:serine-type endopeptidase activity"/>
    <property type="evidence" value="ECO:0007669"/>
    <property type="project" value="InterPro"/>
</dbReference>
<dbReference type="PRINTS" id="PR00834">
    <property type="entry name" value="PROTEASES2C"/>
</dbReference>
<feature type="domain" description="Protein SirB1 N-terminal" evidence="4">
    <location>
        <begin position="513"/>
        <end position="662"/>
    </location>
</feature>
<feature type="chain" id="PRO_5024440187" evidence="2">
    <location>
        <begin position="26"/>
        <end position="736"/>
    </location>
</feature>
<dbReference type="Pfam" id="PF06439">
    <property type="entry name" value="3keto-disac_hyd"/>
    <property type="match status" value="1"/>
</dbReference>
<dbReference type="RefSeq" id="WP_138087522.1">
    <property type="nucleotide sequence ID" value="NZ_VAUV01000013.1"/>
</dbReference>
<dbReference type="Gene3D" id="2.60.120.560">
    <property type="entry name" value="Exo-inulinase, domain 1"/>
    <property type="match status" value="1"/>
</dbReference>
<evidence type="ECO:0000256" key="1">
    <source>
        <dbReference type="ARBA" id="ARBA00007100"/>
    </source>
</evidence>
<dbReference type="InterPro" id="IPR032698">
    <property type="entry name" value="SirB1_N"/>
</dbReference>
<dbReference type="InterPro" id="IPR010496">
    <property type="entry name" value="AL/BT2_dom"/>
</dbReference>
<dbReference type="Proteomes" id="UP000306196">
    <property type="component" value="Unassembled WGS sequence"/>
</dbReference>
<feature type="signal peptide" evidence="2">
    <location>
        <begin position="1"/>
        <end position="25"/>
    </location>
</feature>
<dbReference type="Pfam" id="PF13369">
    <property type="entry name" value="Transglut_core2"/>
    <property type="match status" value="1"/>
</dbReference>
<comment type="caution">
    <text evidence="5">The sequence shown here is derived from an EMBL/GenBank/DDBJ whole genome shotgun (WGS) entry which is preliminary data.</text>
</comment>
<evidence type="ECO:0000259" key="4">
    <source>
        <dbReference type="Pfam" id="PF13369"/>
    </source>
</evidence>
<keyword evidence="2" id="KW-0732">Signal</keyword>
<proteinExistence type="inferred from homology"/>
<evidence type="ECO:0000313" key="6">
    <source>
        <dbReference type="Proteomes" id="UP000306196"/>
    </source>
</evidence>
<keyword evidence="5" id="KW-0645">Protease</keyword>
<dbReference type="InterPro" id="IPR001940">
    <property type="entry name" value="Peptidase_S1C"/>
</dbReference>
<dbReference type="OrthoDB" id="232498at2"/>
<reference evidence="5 6" key="1">
    <citation type="submission" date="2019-05" db="EMBL/GenBank/DDBJ databases">
        <title>Verrucobacter flavum gen. nov., sp. nov. a new member of the family Verrucomicrobiaceae.</title>
        <authorList>
            <person name="Szuroczki S."/>
            <person name="Abbaszade G."/>
            <person name="Szabo A."/>
            <person name="Felfoldi T."/>
            <person name="Schumann P."/>
            <person name="Boka K."/>
            <person name="Keki Z."/>
            <person name="Toumi M."/>
            <person name="Toth E."/>
        </authorList>
    </citation>
    <scope>NUCLEOTIDE SEQUENCE [LARGE SCALE GENOMIC DNA]</scope>
    <source>
        <strain evidence="5 6">MG-N-17</strain>
    </source>
</reference>
<keyword evidence="6" id="KW-1185">Reference proteome</keyword>
<feature type="domain" description="3-keto-alpha-glucoside-1,2-lyase/3-keto-2-hydroxy-glucal hydratase" evidence="3">
    <location>
        <begin position="330"/>
        <end position="399"/>
    </location>
</feature>
<dbReference type="SUPFAM" id="SSF50494">
    <property type="entry name" value="Trypsin-like serine proteases"/>
    <property type="match status" value="1"/>
</dbReference>
<name>A0A5R8KCQ7_9BACT</name>
<accession>A0A5R8KCQ7</accession>
<evidence type="ECO:0000259" key="3">
    <source>
        <dbReference type="Pfam" id="PF06439"/>
    </source>
</evidence>
<evidence type="ECO:0000313" key="5">
    <source>
        <dbReference type="EMBL" id="TLD69379.1"/>
    </source>
</evidence>
<comment type="similarity">
    <text evidence="1">Belongs to the UPF0162 family.</text>
</comment>
<keyword evidence="5" id="KW-0378">Hydrolase</keyword>
<dbReference type="InterPro" id="IPR009003">
    <property type="entry name" value="Peptidase_S1_PA"/>
</dbReference>
<organism evidence="5 6">
    <name type="scientific">Phragmitibacter flavus</name>
    <dbReference type="NCBI Taxonomy" id="2576071"/>
    <lineage>
        <taxon>Bacteria</taxon>
        <taxon>Pseudomonadati</taxon>
        <taxon>Verrucomicrobiota</taxon>
        <taxon>Verrucomicrobiia</taxon>
        <taxon>Verrucomicrobiales</taxon>
        <taxon>Verrucomicrobiaceae</taxon>
        <taxon>Phragmitibacter</taxon>
    </lineage>
</organism>
<dbReference type="PANTHER" id="PTHR22939">
    <property type="entry name" value="SERINE PROTEASE FAMILY S1C HTRA-RELATED"/>
    <property type="match status" value="1"/>
</dbReference>
<gene>
    <name evidence="5" type="ORF">FEM03_17175</name>
</gene>
<dbReference type="AlphaFoldDB" id="A0A5R8KCQ7"/>
<protein>
    <submittedName>
        <fullName evidence="5">Trypsin-like serine protease</fullName>
    </submittedName>
</protein>
<dbReference type="Gene3D" id="2.40.10.120">
    <property type="match status" value="1"/>
</dbReference>
<evidence type="ECO:0000256" key="2">
    <source>
        <dbReference type="SAM" id="SignalP"/>
    </source>
</evidence>
<dbReference type="PANTHER" id="PTHR22939:SF129">
    <property type="entry name" value="SERINE PROTEASE HTRA2, MITOCHONDRIAL"/>
    <property type="match status" value="1"/>
</dbReference>
<dbReference type="GO" id="GO:0006508">
    <property type="term" value="P:proteolysis"/>
    <property type="evidence" value="ECO:0007669"/>
    <property type="project" value="UniProtKB-KW"/>
</dbReference>
<dbReference type="Pfam" id="PF13365">
    <property type="entry name" value="Trypsin_2"/>
    <property type="match status" value="1"/>
</dbReference>
<dbReference type="EMBL" id="VAUV01000013">
    <property type="protein sequence ID" value="TLD69379.1"/>
    <property type="molecule type" value="Genomic_DNA"/>
</dbReference>
<sequence length="736" mass="80915">MRLFVLVLIATATAIAISLPHPGKARENDPPSKRTLSIENITQTARASIVTVTQFGRGGQQEALGTGFVISPDGLIATNSHVIGNARRLQVQTSDGLRHDVTEIHATDASLDLAIIKIAKTGLTPLPLGDSDRLKQGQRILALGNPQGLTYSVVEGVLSAVREVESSPMLQLAIPIEEGNSGGPVLDRQGKVQGIITLKSAITDNLGFAHPVNQLKLLIDRPNPVPMTRWLTIGKLNPSLWQPTLGALWTQHAGQIHVEGPGDGFGGRSNLLHQTTPPAIPYELSVDVKLDSESGAAALIFCPEGTDQHSGFSPTAGKLRLTRFNGPDLFSWTILADETSPAYIPGTWNTLRVRVEADNLLCYVNDQLVIQFTDNHLRGGKVGLCKFRNTKAAYKNFQLGTTLAPTNPVSPEILTDLQSEIQKLLTQKEIDKAPSEKLLTTPAAARRLLQQQTKTLEQQAAALRVLEKNLHRQDITRQLVDHLKKPDDQVELLSAALLIASHDNPDIDIRAPQQTVQQMVDELRNDPALQKDPQTAARRLSDYLFRENGFHGTRGDAINELSNSYLNEVIDDREGIPLTLSIVYLELVRQLKLQDIHGANLPGRFMIFYQDVDGPQYVDVFNNGTHLDREELETFIRSSTGQQPTPEHLAAATPRDMILRLLYNLVSFCEVPEQSIPYLDLILAIDPNSTAERLNRALLRSRIGDSNGAREDLDFLKKLAPAGVDLQKLDAIYNSF</sequence>